<dbReference type="PANTHER" id="PTHR34035:SF1">
    <property type="entry name" value="TESTIS-EXPRESSED PROTEIN 47"/>
    <property type="match status" value="1"/>
</dbReference>
<dbReference type="EMBL" id="JWZX01003318">
    <property type="protein sequence ID" value="KOO21994.1"/>
    <property type="molecule type" value="Genomic_DNA"/>
</dbReference>
<dbReference type="InterPro" id="IPR036046">
    <property type="entry name" value="Acylphosphatase-like_dom_sf"/>
</dbReference>
<dbReference type="Proteomes" id="UP000037460">
    <property type="component" value="Unassembled WGS sequence"/>
</dbReference>
<dbReference type="GO" id="GO:0071949">
    <property type="term" value="F:FAD binding"/>
    <property type="evidence" value="ECO:0007669"/>
    <property type="project" value="InterPro"/>
</dbReference>
<proteinExistence type="predicted"/>
<dbReference type="SMART" id="SM01034">
    <property type="entry name" value="BLUF"/>
    <property type="match status" value="1"/>
</dbReference>
<dbReference type="Gene3D" id="3.30.70.100">
    <property type="match status" value="1"/>
</dbReference>
<evidence type="ECO:0000313" key="2">
    <source>
        <dbReference type="EMBL" id="KOO21994.1"/>
    </source>
</evidence>
<comment type="caution">
    <text evidence="2">The sequence shown here is derived from an EMBL/GenBank/DDBJ whole genome shotgun (WGS) entry which is preliminary data.</text>
</comment>
<organism evidence="2 3">
    <name type="scientific">Chrysochromulina tobinii</name>
    <dbReference type="NCBI Taxonomy" id="1460289"/>
    <lineage>
        <taxon>Eukaryota</taxon>
        <taxon>Haptista</taxon>
        <taxon>Haptophyta</taxon>
        <taxon>Prymnesiophyceae</taxon>
        <taxon>Prymnesiales</taxon>
        <taxon>Chrysochromulinaceae</taxon>
        <taxon>Chrysochromulina</taxon>
    </lineage>
</organism>
<dbReference type="SUPFAM" id="SSF54975">
    <property type="entry name" value="Acylphosphatase/BLUF domain-like"/>
    <property type="match status" value="1"/>
</dbReference>
<accession>A0A0M0J5X5</accession>
<dbReference type="OrthoDB" id="548795at2759"/>
<protein>
    <submittedName>
        <fullName evidence="2">Protein c7orf62 like protein</fullName>
    </submittedName>
</protein>
<dbReference type="InterPro" id="IPR007024">
    <property type="entry name" value="BLUF_domain"/>
</dbReference>
<dbReference type="InterPro" id="IPR055308">
    <property type="entry name" value="TEX47-like"/>
</dbReference>
<evidence type="ECO:0000259" key="1">
    <source>
        <dbReference type="SMART" id="SM01034"/>
    </source>
</evidence>
<sequence>MPATLLDVLMEQRESSGKGLQTMTRVCLMGRLAAGTTAPSFSSWCEKALLPSGNSVTGLLVLLPEGWFQTIEGPAADIPPFLQALRHCSLLRSTTVLACQEDVRTRYFPHWSSAQAVVVRSNYAEIDADGLPKLIADTVVAMLKIGKKLTADRTSPASAAKLVASWEKHFADFMPSNERLAQLHELEGLPSLAEFLDIFESPVDVVVQSEEIWPPERPVVY</sequence>
<name>A0A0M0J5X5_9EUKA</name>
<dbReference type="AlphaFoldDB" id="A0A0M0J5X5"/>
<evidence type="ECO:0000313" key="3">
    <source>
        <dbReference type="Proteomes" id="UP000037460"/>
    </source>
</evidence>
<reference evidence="3" key="1">
    <citation type="journal article" date="2015" name="PLoS Genet.">
        <title>Genome Sequence and Transcriptome Analyses of Chrysochromulina tobin: Metabolic Tools for Enhanced Algal Fitness in the Prominent Order Prymnesiales (Haptophyceae).</title>
        <authorList>
            <person name="Hovde B.T."/>
            <person name="Deodato C.R."/>
            <person name="Hunsperger H.M."/>
            <person name="Ryken S.A."/>
            <person name="Yost W."/>
            <person name="Jha R.K."/>
            <person name="Patterson J."/>
            <person name="Monnat R.J. Jr."/>
            <person name="Barlow S.B."/>
            <person name="Starkenburg S.R."/>
            <person name="Cattolico R.A."/>
        </authorList>
    </citation>
    <scope>NUCLEOTIDE SEQUENCE</scope>
    <source>
        <strain evidence="3">CCMP291</strain>
    </source>
</reference>
<feature type="domain" description="BLUF" evidence="1">
    <location>
        <begin position="23"/>
        <end position="115"/>
    </location>
</feature>
<keyword evidence="3" id="KW-1185">Reference proteome</keyword>
<dbReference type="GO" id="GO:0009882">
    <property type="term" value="F:blue light photoreceptor activity"/>
    <property type="evidence" value="ECO:0007669"/>
    <property type="project" value="InterPro"/>
</dbReference>
<dbReference type="Pfam" id="PF24787">
    <property type="entry name" value="TEX47"/>
    <property type="match status" value="1"/>
</dbReference>
<dbReference type="PANTHER" id="PTHR34035">
    <property type="entry name" value="TESTIS-EXPRESSED PROTEIN 47"/>
    <property type="match status" value="1"/>
</dbReference>
<gene>
    <name evidence="2" type="ORF">Ctob_000456</name>
</gene>